<dbReference type="EMBL" id="JBHSWU010001162">
    <property type="protein sequence ID" value="MFC6726501.1"/>
    <property type="molecule type" value="Genomic_DNA"/>
</dbReference>
<keyword evidence="2" id="KW-1185">Reference proteome</keyword>
<accession>A0ABD5S4G6</accession>
<protein>
    <submittedName>
        <fullName evidence="1">Uncharacterized protein</fullName>
    </submittedName>
</protein>
<proteinExistence type="predicted"/>
<evidence type="ECO:0000313" key="2">
    <source>
        <dbReference type="Proteomes" id="UP001596328"/>
    </source>
</evidence>
<evidence type="ECO:0000313" key="1">
    <source>
        <dbReference type="EMBL" id="MFC6726501.1"/>
    </source>
</evidence>
<name>A0ABD5S4G6_9EURY</name>
<dbReference type="Proteomes" id="UP001596328">
    <property type="component" value="Unassembled WGS sequence"/>
</dbReference>
<dbReference type="AlphaFoldDB" id="A0ABD5S4G6"/>
<organism evidence="1 2">
    <name type="scientific">Halobium palmae</name>
    <dbReference type="NCBI Taxonomy" id="1776492"/>
    <lineage>
        <taxon>Archaea</taxon>
        <taxon>Methanobacteriati</taxon>
        <taxon>Methanobacteriota</taxon>
        <taxon>Stenosarchaea group</taxon>
        <taxon>Halobacteria</taxon>
        <taxon>Halobacteriales</taxon>
        <taxon>Haloferacaceae</taxon>
        <taxon>Halobium</taxon>
    </lineage>
</organism>
<comment type="caution">
    <text evidence="1">The sequence shown here is derived from an EMBL/GenBank/DDBJ whole genome shotgun (WGS) entry which is preliminary data.</text>
</comment>
<sequence length="82" mass="8705">MKFPFVSGVGSDGNQYDLPDDLGDAPSLVHVSFGTATDDVTGWRSLAAELGDDAPDLAWYEMRVTQRTDDDGRPVTDGGGAE</sequence>
<reference evidence="1 2" key="1">
    <citation type="journal article" date="2019" name="Int. J. Syst. Evol. Microbiol.">
        <title>The Global Catalogue of Microorganisms (GCM) 10K type strain sequencing project: providing services to taxonomists for standard genome sequencing and annotation.</title>
        <authorList>
            <consortium name="The Broad Institute Genomics Platform"/>
            <consortium name="The Broad Institute Genome Sequencing Center for Infectious Disease"/>
            <person name="Wu L."/>
            <person name="Ma J."/>
        </authorList>
    </citation>
    <scope>NUCLEOTIDE SEQUENCE [LARGE SCALE GENOMIC DNA]</scope>
    <source>
        <strain evidence="1 2">NBRC 111368</strain>
    </source>
</reference>
<feature type="non-terminal residue" evidence="1">
    <location>
        <position position="82"/>
    </location>
</feature>
<gene>
    <name evidence="1" type="ORF">ACFQE1_19465</name>
</gene>